<name>A0A5J9UQ41_9POAL</name>
<keyword evidence="2" id="KW-0472">Membrane</keyword>
<evidence type="ECO:0000313" key="4">
    <source>
        <dbReference type="EMBL" id="TVU25979.1"/>
    </source>
</evidence>
<dbReference type="Pfam" id="PF04398">
    <property type="entry name" value="DUF538"/>
    <property type="match status" value="2"/>
</dbReference>
<dbReference type="Proteomes" id="UP000324897">
    <property type="component" value="Chromosome 2"/>
</dbReference>
<dbReference type="PANTHER" id="PTHR31676">
    <property type="entry name" value="T31J12.3 PROTEIN-RELATED"/>
    <property type="match status" value="1"/>
</dbReference>
<dbReference type="AlphaFoldDB" id="A0A5J9UQ41"/>
<feature type="chain" id="PRO_5023901358" evidence="3">
    <location>
        <begin position="22"/>
        <end position="333"/>
    </location>
</feature>
<evidence type="ECO:0000256" key="3">
    <source>
        <dbReference type="SAM" id="SignalP"/>
    </source>
</evidence>
<accession>A0A5J9UQ41</accession>
<feature type="transmembrane region" description="Helical" evidence="2">
    <location>
        <begin position="182"/>
        <end position="201"/>
    </location>
</feature>
<proteinExistence type="predicted"/>
<dbReference type="Gramene" id="TVU25979">
    <property type="protein sequence ID" value="TVU25979"/>
    <property type="gene ID" value="EJB05_28503"/>
</dbReference>
<feature type="signal peptide" evidence="3">
    <location>
        <begin position="1"/>
        <end position="21"/>
    </location>
</feature>
<evidence type="ECO:0000313" key="5">
    <source>
        <dbReference type="Proteomes" id="UP000324897"/>
    </source>
</evidence>
<keyword evidence="2" id="KW-1133">Transmembrane helix</keyword>
<evidence type="ECO:0000256" key="1">
    <source>
        <dbReference type="SAM" id="MobiDB-lite"/>
    </source>
</evidence>
<dbReference type="InterPro" id="IPR036758">
    <property type="entry name" value="At5g01610-like"/>
</dbReference>
<dbReference type="Gene3D" id="2.30.240.10">
    <property type="entry name" value="At5g01610-like"/>
    <property type="match status" value="2"/>
</dbReference>
<feature type="region of interest" description="Disordered" evidence="1">
    <location>
        <begin position="26"/>
        <end position="50"/>
    </location>
</feature>
<sequence>MAKLLASVLMSIPFLVAIILAAPTTTASSPSPTTASPTAAVANSSTPSLADASPATPTAYDMLAQYNLARGVLPEGVTGYVLRPDGSFEVYLPGDCNLRAGGMNVRYSSVIKGNIQTGSISDLQGVNVEVIVWIGITQVDASDGQLHFVAGPISKSFPVDKFASSPHCQETEAAAMAKNCNLFLFLIVFSVAVVYAGAATGNSTTPTAYDMLERYNLPRGILPEGVQRYELRPDGSFEVFLSGSGGCELLLAHQYKLRYDQRIAGTVQAGLIRGLEGVSVKVLFVWLSVTEVRRAGDHLSFLVGPLTASFPLHKFAHSPRCLNSRTGDAFAAS</sequence>
<keyword evidence="5" id="KW-1185">Reference proteome</keyword>
<dbReference type="InterPro" id="IPR007493">
    <property type="entry name" value="DUF538"/>
</dbReference>
<feature type="non-terminal residue" evidence="4">
    <location>
        <position position="1"/>
    </location>
</feature>
<comment type="caution">
    <text evidence="4">The sequence shown here is derived from an EMBL/GenBank/DDBJ whole genome shotgun (WGS) entry which is preliminary data.</text>
</comment>
<protein>
    <submittedName>
        <fullName evidence="4">Uncharacterized protein</fullName>
    </submittedName>
</protein>
<reference evidence="4 5" key="1">
    <citation type="journal article" date="2019" name="Sci. Rep.">
        <title>A high-quality genome of Eragrostis curvula grass provides insights into Poaceae evolution and supports new strategies to enhance forage quality.</title>
        <authorList>
            <person name="Carballo J."/>
            <person name="Santos B.A.C.M."/>
            <person name="Zappacosta D."/>
            <person name="Garbus I."/>
            <person name="Selva J.P."/>
            <person name="Gallo C.A."/>
            <person name="Diaz A."/>
            <person name="Albertini E."/>
            <person name="Caccamo M."/>
            <person name="Echenique V."/>
        </authorList>
    </citation>
    <scope>NUCLEOTIDE SEQUENCE [LARGE SCALE GENOMIC DNA]</scope>
    <source>
        <strain evidence="5">cv. Victoria</strain>
        <tissue evidence="4">Leaf</tissue>
    </source>
</reference>
<dbReference type="EMBL" id="RWGY01000013">
    <property type="protein sequence ID" value="TVU25979.1"/>
    <property type="molecule type" value="Genomic_DNA"/>
</dbReference>
<keyword evidence="2" id="KW-0812">Transmembrane</keyword>
<dbReference type="SUPFAM" id="SSF141562">
    <property type="entry name" value="At5g01610-like"/>
    <property type="match status" value="2"/>
</dbReference>
<dbReference type="OrthoDB" id="1897482at2759"/>
<keyword evidence="3" id="KW-0732">Signal</keyword>
<feature type="compositionally biased region" description="Low complexity" evidence="1">
    <location>
        <begin position="26"/>
        <end position="48"/>
    </location>
</feature>
<evidence type="ECO:0000256" key="2">
    <source>
        <dbReference type="SAM" id="Phobius"/>
    </source>
</evidence>
<gene>
    <name evidence="4" type="ORF">EJB05_28503</name>
</gene>
<dbReference type="PANTHER" id="PTHR31676:SF155">
    <property type="entry name" value="EXPRESSED PROTEIN"/>
    <property type="match status" value="1"/>
</dbReference>
<organism evidence="4 5">
    <name type="scientific">Eragrostis curvula</name>
    <name type="common">weeping love grass</name>
    <dbReference type="NCBI Taxonomy" id="38414"/>
    <lineage>
        <taxon>Eukaryota</taxon>
        <taxon>Viridiplantae</taxon>
        <taxon>Streptophyta</taxon>
        <taxon>Embryophyta</taxon>
        <taxon>Tracheophyta</taxon>
        <taxon>Spermatophyta</taxon>
        <taxon>Magnoliopsida</taxon>
        <taxon>Liliopsida</taxon>
        <taxon>Poales</taxon>
        <taxon>Poaceae</taxon>
        <taxon>PACMAD clade</taxon>
        <taxon>Chloridoideae</taxon>
        <taxon>Eragrostideae</taxon>
        <taxon>Eragrostidinae</taxon>
        <taxon>Eragrostis</taxon>
    </lineage>
</organism>